<keyword evidence="4" id="KW-0508">mRNA splicing</keyword>
<dbReference type="PANTHER" id="PTHR17204">
    <property type="entry name" value="PRE-MRNA PROCESSING PROTEIN PRP39-RELATED"/>
    <property type="match status" value="1"/>
</dbReference>
<evidence type="ECO:0000256" key="2">
    <source>
        <dbReference type="ARBA" id="ARBA00022664"/>
    </source>
</evidence>
<evidence type="ECO:0000256" key="6">
    <source>
        <dbReference type="SAM" id="MobiDB-lite"/>
    </source>
</evidence>
<keyword evidence="9" id="KW-1185">Reference proteome</keyword>
<dbReference type="PANTHER" id="PTHR17204:SF25">
    <property type="entry name" value="RRM DOMAIN-CONTAINING PROTEIN"/>
    <property type="match status" value="1"/>
</dbReference>
<evidence type="ECO:0000313" key="9">
    <source>
        <dbReference type="Proteomes" id="UP001374535"/>
    </source>
</evidence>
<dbReference type="Proteomes" id="UP001374535">
    <property type="component" value="Chromosome 7"/>
</dbReference>
<accession>A0AAQ3RQR6</accession>
<dbReference type="SMART" id="SM00386">
    <property type="entry name" value="HAT"/>
    <property type="match status" value="2"/>
</dbReference>
<name>A0AAQ3RQR6_VIGMU</name>
<dbReference type="AlphaFoldDB" id="A0AAQ3RQR6"/>
<feature type="region of interest" description="Disordered" evidence="6">
    <location>
        <begin position="1"/>
        <end position="58"/>
    </location>
</feature>
<evidence type="ECO:0000256" key="4">
    <source>
        <dbReference type="ARBA" id="ARBA00023187"/>
    </source>
</evidence>
<evidence type="ECO:0000313" key="8">
    <source>
        <dbReference type="EMBL" id="WVZ04329.1"/>
    </source>
</evidence>
<feature type="compositionally biased region" description="Acidic residues" evidence="6">
    <location>
        <begin position="48"/>
        <end position="58"/>
    </location>
</feature>
<keyword evidence="3" id="KW-0677">Repeat</keyword>
<evidence type="ECO:0000259" key="7">
    <source>
        <dbReference type="Pfam" id="PF05843"/>
    </source>
</evidence>
<feature type="domain" description="Suppressor of forked" evidence="7">
    <location>
        <begin position="82"/>
        <end position="232"/>
    </location>
</feature>
<dbReference type="SUPFAM" id="SSF48452">
    <property type="entry name" value="TPR-like"/>
    <property type="match status" value="1"/>
</dbReference>
<dbReference type="GO" id="GO:0008380">
    <property type="term" value="P:RNA splicing"/>
    <property type="evidence" value="ECO:0007669"/>
    <property type="project" value="UniProtKB-KW"/>
</dbReference>
<reference evidence="8 9" key="1">
    <citation type="journal article" date="2023" name="Life. Sci Alliance">
        <title>Evolutionary insights into 3D genome organization and epigenetic landscape of Vigna mungo.</title>
        <authorList>
            <person name="Junaid A."/>
            <person name="Singh B."/>
            <person name="Bhatia S."/>
        </authorList>
    </citation>
    <scope>NUCLEOTIDE SEQUENCE [LARGE SCALE GENOMIC DNA]</scope>
    <source>
        <strain evidence="8">Urdbean</strain>
    </source>
</reference>
<comment type="subcellular location">
    <subcellularLocation>
        <location evidence="1">Nucleus</location>
    </subcellularLocation>
</comment>
<keyword evidence="5" id="KW-0539">Nucleus</keyword>
<protein>
    <recommendedName>
        <fullName evidence="7">Suppressor of forked domain-containing protein</fullName>
    </recommendedName>
</protein>
<dbReference type="GO" id="GO:0006397">
    <property type="term" value="P:mRNA processing"/>
    <property type="evidence" value="ECO:0007669"/>
    <property type="project" value="UniProtKB-KW"/>
</dbReference>
<keyword evidence="2" id="KW-0507">mRNA processing</keyword>
<evidence type="ECO:0000256" key="1">
    <source>
        <dbReference type="ARBA" id="ARBA00004123"/>
    </source>
</evidence>
<proteinExistence type="predicted"/>
<dbReference type="Gene3D" id="1.25.40.10">
    <property type="entry name" value="Tetratricopeptide repeat domain"/>
    <property type="match status" value="1"/>
</dbReference>
<organism evidence="8 9">
    <name type="scientific">Vigna mungo</name>
    <name type="common">Black gram</name>
    <name type="synonym">Phaseolus mungo</name>
    <dbReference type="NCBI Taxonomy" id="3915"/>
    <lineage>
        <taxon>Eukaryota</taxon>
        <taxon>Viridiplantae</taxon>
        <taxon>Streptophyta</taxon>
        <taxon>Embryophyta</taxon>
        <taxon>Tracheophyta</taxon>
        <taxon>Spermatophyta</taxon>
        <taxon>Magnoliopsida</taxon>
        <taxon>eudicotyledons</taxon>
        <taxon>Gunneridae</taxon>
        <taxon>Pentapetalae</taxon>
        <taxon>rosids</taxon>
        <taxon>fabids</taxon>
        <taxon>Fabales</taxon>
        <taxon>Fabaceae</taxon>
        <taxon>Papilionoideae</taxon>
        <taxon>50 kb inversion clade</taxon>
        <taxon>NPAAA clade</taxon>
        <taxon>indigoferoid/millettioid clade</taxon>
        <taxon>Phaseoleae</taxon>
        <taxon>Vigna</taxon>
    </lineage>
</organism>
<dbReference type="InterPro" id="IPR011990">
    <property type="entry name" value="TPR-like_helical_dom_sf"/>
</dbReference>
<evidence type="ECO:0000256" key="5">
    <source>
        <dbReference type="ARBA" id="ARBA00023242"/>
    </source>
</evidence>
<dbReference type="InterPro" id="IPR003107">
    <property type="entry name" value="HAT"/>
</dbReference>
<dbReference type="EMBL" id="CP144694">
    <property type="protein sequence ID" value="WVZ04329.1"/>
    <property type="molecule type" value="Genomic_DNA"/>
</dbReference>
<dbReference type="Pfam" id="PF05843">
    <property type="entry name" value="Suf"/>
    <property type="match status" value="1"/>
</dbReference>
<sequence length="282" mass="32061">MDQNESLTLTAEAELTKDQAMPDSDEKMEENQPLTADDEHHKDKAMSDSDDSDSEDEAQQNLLLESLQTELAANPSNYDGHLQSISLWCDYINFVQEFDPMVRQCTPTGISKARDLFESALTAAGLHVAEGSKIWEAYRQYEQAILLTTDDTDAQAKEKQVHRIRSLFHRQLSVPLADMSSTLTAYKAWEAEQRNLQDVETIELVDIYPHVASSYQKALEMYNARFHLEEQIFSLNVGNIVSNVYSRATKNCPWVGELWIRYMLSLERGHTSEKDLSEVCSG</sequence>
<evidence type="ECO:0000256" key="3">
    <source>
        <dbReference type="ARBA" id="ARBA00022737"/>
    </source>
</evidence>
<feature type="compositionally biased region" description="Basic and acidic residues" evidence="6">
    <location>
        <begin position="37"/>
        <end position="47"/>
    </location>
</feature>
<gene>
    <name evidence="8" type="ORF">V8G54_025135</name>
</gene>
<dbReference type="GO" id="GO:0005634">
    <property type="term" value="C:nucleus"/>
    <property type="evidence" value="ECO:0007669"/>
    <property type="project" value="UniProtKB-SubCell"/>
</dbReference>
<dbReference type="InterPro" id="IPR008847">
    <property type="entry name" value="Suf"/>
</dbReference>